<name>A0AAN9EKZ3_CROPI</name>
<evidence type="ECO:0000259" key="1">
    <source>
        <dbReference type="Pfam" id="PF02721"/>
    </source>
</evidence>
<feature type="domain" description="Replication protein A 70 kDa DNA-binding subunit B/D first OB fold" evidence="1">
    <location>
        <begin position="19"/>
        <end position="103"/>
    </location>
</feature>
<dbReference type="EMBL" id="JAYWIO010000005">
    <property type="protein sequence ID" value="KAK7259039.1"/>
    <property type="molecule type" value="Genomic_DNA"/>
</dbReference>
<dbReference type="AlphaFoldDB" id="A0AAN9EKZ3"/>
<organism evidence="2 3">
    <name type="scientific">Crotalaria pallida</name>
    <name type="common">Smooth rattlebox</name>
    <name type="synonym">Crotalaria striata</name>
    <dbReference type="NCBI Taxonomy" id="3830"/>
    <lineage>
        <taxon>Eukaryota</taxon>
        <taxon>Viridiplantae</taxon>
        <taxon>Streptophyta</taxon>
        <taxon>Embryophyta</taxon>
        <taxon>Tracheophyta</taxon>
        <taxon>Spermatophyta</taxon>
        <taxon>Magnoliopsida</taxon>
        <taxon>eudicotyledons</taxon>
        <taxon>Gunneridae</taxon>
        <taxon>Pentapetalae</taxon>
        <taxon>rosids</taxon>
        <taxon>fabids</taxon>
        <taxon>Fabales</taxon>
        <taxon>Fabaceae</taxon>
        <taxon>Papilionoideae</taxon>
        <taxon>50 kb inversion clade</taxon>
        <taxon>genistoids sensu lato</taxon>
        <taxon>core genistoids</taxon>
        <taxon>Crotalarieae</taxon>
        <taxon>Crotalaria</taxon>
    </lineage>
</organism>
<proteinExistence type="predicted"/>
<accession>A0AAN9EKZ3</accession>
<evidence type="ECO:0000313" key="3">
    <source>
        <dbReference type="Proteomes" id="UP001372338"/>
    </source>
</evidence>
<dbReference type="InterPro" id="IPR012340">
    <property type="entry name" value="NA-bd_OB-fold"/>
</dbReference>
<dbReference type="CDD" id="cd04480">
    <property type="entry name" value="RPA1_DBD_A_like"/>
    <property type="match status" value="1"/>
</dbReference>
<dbReference type="InterPro" id="IPR003871">
    <property type="entry name" value="RFA1B/D_OB_1st"/>
</dbReference>
<comment type="caution">
    <text evidence="2">The sequence shown here is derived from an EMBL/GenBank/DDBJ whole genome shotgun (WGS) entry which is preliminary data.</text>
</comment>
<dbReference type="SUPFAM" id="SSF50249">
    <property type="entry name" value="Nucleic acid-binding proteins"/>
    <property type="match status" value="1"/>
</dbReference>
<dbReference type="Gene3D" id="2.40.50.140">
    <property type="entry name" value="Nucleic acid-binding proteins"/>
    <property type="match status" value="1"/>
</dbReference>
<sequence>MFEPHIPIRFIKTNLQDASLRARVVMLWTVPVVRNFTPTYNNLHILLSDDMGDEIQASLYGPPVNFFSRSMHEGCVYDFAFFGVIPNIGKFRPTGHDFRIIFRGTFDCLLLGAYVNQFYAYISTRHESITALLLKRAKPEESKG</sequence>
<dbReference type="Pfam" id="PF02721">
    <property type="entry name" value="DUF223"/>
    <property type="match status" value="1"/>
</dbReference>
<evidence type="ECO:0000313" key="2">
    <source>
        <dbReference type="EMBL" id="KAK7259039.1"/>
    </source>
</evidence>
<reference evidence="2 3" key="1">
    <citation type="submission" date="2024-01" db="EMBL/GenBank/DDBJ databases">
        <title>The genomes of 5 underutilized Papilionoideae crops provide insights into root nodulation and disease resistanc.</title>
        <authorList>
            <person name="Yuan L."/>
        </authorList>
    </citation>
    <scope>NUCLEOTIDE SEQUENCE [LARGE SCALE GENOMIC DNA]</scope>
    <source>
        <strain evidence="2">ZHUSHIDOU_FW_LH</strain>
        <tissue evidence="2">Leaf</tissue>
    </source>
</reference>
<keyword evidence="3" id="KW-1185">Reference proteome</keyword>
<dbReference type="Proteomes" id="UP001372338">
    <property type="component" value="Unassembled WGS sequence"/>
</dbReference>
<protein>
    <recommendedName>
        <fullName evidence="1">Replication protein A 70 kDa DNA-binding subunit B/D first OB fold domain-containing protein</fullName>
    </recommendedName>
</protein>
<gene>
    <name evidence="2" type="ORF">RIF29_24633</name>
</gene>